<feature type="domain" description="Pyridoxamine 5'-phosphate oxidase N-terminal" evidence="1">
    <location>
        <begin position="6"/>
        <end position="99"/>
    </location>
</feature>
<dbReference type="Proteomes" id="UP000070195">
    <property type="component" value="Unassembled WGS sequence"/>
</dbReference>
<dbReference type="InterPro" id="IPR012349">
    <property type="entry name" value="Split_barrel_FMN-bd"/>
</dbReference>
<protein>
    <recommendedName>
        <fullName evidence="1">Pyridoxamine 5'-phosphate oxidase N-terminal domain-containing protein</fullName>
    </recommendedName>
</protein>
<organism evidence="2 3">
    <name type="scientific">candidate division MSBL1 archaeon SCGC-AAA259D18</name>
    <dbReference type="NCBI Taxonomy" id="1698262"/>
    <lineage>
        <taxon>Archaea</taxon>
        <taxon>Methanobacteriati</taxon>
        <taxon>Methanobacteriota</taxon>
        <taxon>candidate division MSBL1</taxon>
    </lineage>
</organism>
<dbReference type="AlphaFoldDB" id="A0A133UCH8"/>
<dbReference type="PANTHER" id="PTHR40660:SF1">
    <property type="entry name" value="5'-PHOSPHATE OXIDASE PUTATIVE DOMAIN-CONTAINING PROTEIN-RELATED"/>
    <property type="match status" value="1"/>
</dbReference>
<dbReference type="InterPro" id="IPR011576">
    <property type="entry name" value="Pyridox_Oxase_N"/>
</dbReference>
<gene>
    <name evidence="2" type="ORF">AKJ63_00530</name>
</gene>
<evidence type="ECO:0000259" key="1">
    <source>
        <dbReference type="Pfam" id="PF01243"/>
    </source>
</evidence>
<name>A0A133UCH8_9EURY</name>
<comment type="caution">
    <text evidence="2">The sequence shown here is derived from an EMBL/GenBank/DDBJ whole genome shotgun (WGS) entry which is preliminary data.</text>
</comment>
<dbReference type="SUPFAM" id="SSF50475">
    <property type="entry name" value="FMN-binding split barrel"/>
    <property type="match status" value="1"/>
</dbReference>
<dbReference type="EMBL" id="LHXM01000007">
    <property type="protein sequence ID" value="KXA91888.1"/>
    <property type="molecule type" value="Genomic_DNA"/>
</dbReference>
<reference evidence="2 3" key="1">
    <citation type="journal article" date="2016" name="Sci. Rep.">
        <title>Metabolic traits of an uncultured archaeal lineage -MSBL1- from brine pools of the Red Sea.</title>
        <authorList>
            <person name="Mwirichia R."/>
            <person name="Alam I."/>
            <person name="Rashid M."/>
            <person name="Vinu M."/>
            <person name="Ba-Alawi W."/>
            <person name="Anthony Kamau A."/>
            <person name="Kamanda Ngugi D."/>
            <person name="Goker M."/>
            <person name="Klenk H.P."/>
            <person name="Bajic V."/>
            <person name="Stingl U."/>
        </authorList>
    </citation>
    <scope>NUCLEOTIDE SEQUENCE [LARGE SCALE GENOMIC DNA]</scope>
    <source>
        <strain evidence="2">SCGC-AAA259D18</strain>
    </source>
</reference>
<accession>A0A133UCH8</accession>
<sequence length="134" mass="15686">MKITKMNEEIRDMFREQPVNVMVTLNEDGSPHIICTSGEKWIGDDEHIIFARWQMNKTGENISRDDSVYLFVFDAEETKSFQIHGRGKFVDGEKIKKEYNLDFPTGRYEEGLVVEISNIYYGQYGDRTNQKFEG</sequence>
<keyword evidence="3" id="KW-1185">Reference proteome</keyword>
<evidence type="ECO:0000313" key="2">
    <source>
        <dbReference type="EMBL" id="KXA91888.1"/>
    </source>
</evidence>
<proteinExistence type="predicted"/>
<evidence type="ECO:0000313" key="3">
    <source>
        <dbReference type="Proteomes" id="UP000070195"/>
    </source>
</evidence>
<dbReference type="Gene3D" id="2.30.110.10">
    <property type="entry name" value="Electron Transport, Fmn-binding Protein, Chain A"/>
    <property type="match status" value="1"/>
</dbReference>
<dbReference type="PANTHER" id="PTHR40660">
    <property type="entry name" value="5'-PHOSPHATE OXIDASE PUTATIVE DOMAIN-CONTAINING PROTEIN-RELATED"/>
    <property type="match status" value="1"/>
</dbReference>
<dbReference type="Pfam" id="PF01243">
    <property type="entry name" value="PNPOx_N"/>
    <property type="match status" value="1"/>
</dbReference>